<keyword evidence="1" id="KW-0732">Signal</keyword>
<evidence type="ECO:0000313" key="3">
    <source>
        <dbReference type="Proteomes" id="UP000321820"/>
    </source>
</evidence>
<evidence type="ECO:0000313" key="2">
    <source>
        <dbReference type="EMBL" id="QEE30963.1"/>
    </source>
</evidence>
<feature type="signal peptide" evidence="1">
    <location>
        <begin position="1"/>
        <end position="23"/>
    </location>
</feature>
<dbReference type="RefSeq" id="WP_147650257.1">
    <property type="nucleotide sequence ID" value="NZ_CP042806.1"/>
</dbReference>
<dbReference type="Gene3D" id="1.50.10.10">
    <property type="match status" value="1"/>
</dbReference>
<organism evidence="2 3">
    <name type="scientific">Terriglobus albidus</name>
    <dbReference type="NCBI Taxonomy" id="1592106"/>
    <lineage>
        <taxon>Bacteria</taxon>
        <taxon>Pseudomonadati</taxon>
        <taxon>Acidobacteriota</taxon>
        <taxon>Terriglobia</taxon>
        <taxon>Terriglobales</taxon>
        <taxon>Acidobacteriaceae</taxon>
        <taxon>Terriglobus</taxon>
    </lineage>
</organism>
<dbReference type="EMBL" id="CP042806">
    <property type="protein sequence ID" value="QEE30963.1"/>
    <property type="molecule type" value="Genomic_DNA"/>
</dbReference>
<gene>
    <name evidence="2" type="ORF">FTW19_24955</name>
</gene>
<dbReference type="InterPro" id="IPR012341">
    <property type="entry name" value="6hp_glycosidase-like_sf"/>
</dbReference>
<evidence type="ECO:0000256" key="1">
    <source>
        <dbReference type="SAM" id="SignalP"/>
    </source>
</evidence>
<protein>
    <submittedName>
        <fullName evidence="2">Glycogen debranching protein</fullName>
    </submittedName>
</protein>
<dbReference type="GO" id="GO:0005975">
    <property type="term" value="P:carbohydrate metabolic process"/>
    <property type="evidence" value="ECO:0007669"/>
    <property type="project" value="InterPro"/>
</dbReference>
<name>A0A5B9EFH9_9BACT</name>
<proteinExistence type="predicted"/>
<accession>A0A5B9EFH9</accession>
<feature type="chain" id="PRO_5022836057" evidence="1">
    <location>
        <begin position="24"/>
        <end position="849"/>
    </location>
</feature>
<dbReference type="InterPro" id="IPR008928">
    <property type="entry name" value="6-hairpin_glycosidase_sf"/>
</dbReference>
<reference evidence="2 3" key="1">
    <citation type="submission" date="2019-08" db="EMBL/GenBank/DDBJ databases">
        <title>Complete genome sequence of Terriglobus albidus strain ORNL.</title>
        <authorList>
            <person name="Podar M."/>
        </authorList>
    </citation>
    <scope>NUCLEOTIDE SEQUENCE [LARGE SCALE GENOMIC DNA]</scope>
    <source>
        <strain evidence="2 3">ORNL</strain>
    </source>
</reference>
<sequence length="849" mass="93904">MPRILHLPVLAALQLLSMPSAHAQSLPLDRAYLQRDFRAADAFALNANPLVIPRAARPNQPFSVTGERGAILGQQDGSFELWLLPVKIFHNAKLSARLEGYPALIDLNAQAAEIEVRPDHTTITYSHAAITVKQHMFIPRGQPAGQATAVVLFEVHASRPAAITLSLDPSLERQWPAPNFGRPNGSWIPAGTGGAYLLETDNPAFFGAIAMPQATHGDIRPYQERPQTTPLTFTFTYDPAKDDAHFFPLLCSVADLSSGTQQDRRALLEKTFAAGDHVQDLYRSTADYFAHFFDQRLTAHTPDKKFDEALQWAEVAIEQSKITRSDGAGLAGGWYTSGDSARPGFGWFFGRDTLWTLYAVNSYGDFTLSRQALEFLISHQREDGKMMHEYSQTAEAVEWTKLPYLYASADATPLFVMQMEDYVRATGDIAFLRTHWDNVKRAYAFTRAHTTAGAFDNSQGTGWVEEWLPKLPHQEVYLVALDQQSSEAMSRLATLMKDAEASASAVSTAKSIATLLKEFRGSDGMYAFSRDTDGAYEHVPSIFSSVAWWNGHLSLPDANPMFAAWAGSQFSTDWGTRSVASSAAIYDPISYHHGSVWPLYTGWVSMAEFRSGHSLSAIEHLRQNMQLTWLQDPGFVTEVLSGKFYQPLGRSSSHQLWSSAMVLSPAIRGLFGIEADAQRHALYAHPQLPADWNEATLKNVRVGDDFYTVTMRRVDGSLEVEATSEKPTTLTLAADSEAPAAPQKPSTHHVLRLPLPAVEVALPLAQPREGEETSGLKVVDQQLTDRRLTLTLEAPAGTSQQLRVRTNTKRKLVLHATGGELHDDILRLSFEGTPQSSPKYMSKTVTLTW</sequence>
<keyword evidence="3" id="KW-1185">Reference proteome</keyword>
<dbReference type="KEGG" id="talb:FTW19_24955"/>
<dbReference type="AlphaFoldDB" id="A0A5B9EFH9"/>
<dbReference type="Proteomes" id="UP000321820">
    <property type="component" value="Chromosome"/>
</dbReference>
<dbReference type="SUPFAM" id="SSF48208">
    <property type="entry name" value="Six-hairpin glycosidases"/>
    <property type="match status" value="1"/>
</dbReference>
<dbReference type="OrthoDB" id="9759959at2"/>